<dbReference type="AlphaFoldDB" id="A0A934TF11"/>
<reference evidence="10" key="2">
    <citation type="journal article" date="2020" name="Microorganisms">
        <title>Osmotic Adaptation and Compatible Solute Biosynthesis of Phototrophic Bacteria as Revealed from Genome Analyses.</title>
        <authorList>
            <person name="Imhoff J.F."/>
            <person name="Rahn T."/>
            <person name="Kunzel S."/>
            <person name="Keller A."/>
            <person name="Neulinger S.C."/>
        </authorList>
    </citation>
    <scope>NUCLEOTIDE SEQUENCE</scope>
    <source>
        <strain evidence="10">LMG 28126</strain>
    </source>
</reference>
<sequence length="383" mass="39250">MPIPTPSAARPEAIPQALRDKRRAGWAGVALNAPLAAAKIAAGIAAQSQALVADGVHSLSDLASDAAILWALGHAHRPPDAGHPFGHGRFETLATLVVATLLALAAAGILVDAGLRVIDPPAAAPGALALWVAGAAIVLKEGLYHYTRVVALRTGSAMMMANAWHHRSDALSSVVALAGIGAAMAGWPGMDALAAALIALLLGRIAWSFGRPAVAELVDAAPPQDMAAPVAAALAAVPGVHDVHDLRLRQTGGAVQADVHLALDPELTLSEAHRLCEAARSRVRAAVPQVDEIVIHPEPHGHADGFGAHLAALRPDVRATLEGCLDGLSIAALHLDYRNEGIRATVVLRGPVPDGAEAEARLRLAALHAAGRSDVVALRLLGP</sequence>
<dbReference type="InterPro" id="IPR027469">
    <property type="entry name" value="Cation_efflux_TMD_sf"/>
</dbReference>
<dbReference type="InterPro" id="IPR002524">
    <property type="entry name" value="Cation_efflux"/>
</dbReference>
<organism evidence="10 11">
    <name type="scientific">Rhodobaculum claviforme</name>
    <dbReference type="NCBI Taxonomy" id="1549854"/>
    <lineage>
        <taxon>Bacteria</taxon>
        <taxon>Pseudomonadati</taxon>
        <taxon>Pseudomonadota</taxon>
        <taxon>Alphaproteobacteria</taxon>
        <taxon>Rhodobacterales</taxon>
        <taxon>Paracoccaceae</taxon>
        <taxon>Rhodobaculum</taxon>
    </lineage>
</organism>
<dbReference type="Pfam" id="PF01545">
    <property type="entry name" value="Cation_efflux"/>
    <property type="match status" value="1"/>
</dbReference>
<evidence type="ECO:0000256" key="7">
    <source>
        <dbReference type="SAM" id="Phobius"/>
    </source>
</evidence>
<dbReference type="SUPFAM" id="SSF160240">
    <property type="entry name" value="Cation efflux protein cytoplasmic domain-like"/>
    <property type="match status" value="1"/>
</dbReference>
<comment type="similarity">
    <text evidence="2">Belongs to the cation diffusion facilitator (CDF) transporter (TC 2.A.4) family.</text>
</comment>
<dbReference type="Gene3D" id="3.30.70.1350">
    <property type="entry name" value="Cation efflux protein, cytoplasmic domain"/>
    <property type="match status" value="1"/>
</dbReference>
<keyword evidence="5 7" id="KW-1133">Transmembrane helix</keyword>
<feature type="domain" description="Cation efflux protein transmembrane" evidence="8">
    <location>
        <begin position="26"/>
        <end position="218"/>
    </location>
</feature>
<dbReference type="InterPro" id="IPR027470">
    <property type="entry name" value="Cation_efflux_CTD"/>
</dbReference>
<evidence type="ECO:0008006" key="12">
    <source>
        <dbReference type="Google" id="ProtNLM"/>
    </source>
</evidence>
<keyword evidence="4 7" id="KW-0812">Transmembrane</keyword>
<keyword evidence="11" id="KW-1185">Reference proteome</keyword>
<evidence type="ECO:0000256" key="5">
    <source>
        <dbReference type="ARBA" id="ARBA00022989"/>
    </source>
</evidence>
<evidence type="ECO:0000256" key="2">
    <source>
        <dbReference type="ARBA" id="ARBA00008114"/>
    </source>
</evidence>
<dbReference type="EMBL" id="NHSD01000087">
    <property type="protein sequence ID" value="MBK5926044.1"/>
    <property type="molecule type" value="Genomic_DNA"/>
</dbReference>
<dbReference type="Proteomes" id="UP000706333">
    <property type="component" value="Unassembled WGS sequence"/>
</dbReference>
<evidence type="ECO:0000259" key="9">
    <source>
        <dbReference type="Pfam" id="PF16916"/>
    </source>
</evidence>
<dbReference type="PANTHER" id="PTHR43840:SF15">
    <property type="entry name" value="MITOCHONDRIAL METAL TRANSPORTER 1-RELATED"/>
    <property type="match status" value="1"/>
</dbReference>
<evidence type="ECO:0000256" key="6">
    <source>
        <dbReference type="ARBA" id="ARBA00023136"/>
    </source>
</evidence>
<dbReference type="SUPFAM" id="SSF161111">
    <property type="entry name" value="Cation efflux protein transmembrane domain-like"/>
    <property type="match status" value="1"/>
</dbReference>
<comment type="subcellular location">
    <subcellularLocation>
        <location evidence="1">Membrane</location>
        <topology evidence="1">Multi-pass membrane protein</topology>
    </subcellularLocation>
</comment>
<accession>A0A934TF11</accession>
<dbReference type="RefSeq" id="WP_201155568.1">
    <property type="nucleotide sequence ID" value="NZ_NHSD01000087.1"/>
</dbReference>
<protein>
    <recommendedName>
        <fullName evidence="12">Cation diffusion facilitator family transporter</fullName>
    </recommendedName>
</protein>
<dbReference type="Gene3D" id="1.20.1510.10">
    <property type="entry name" value="Cation efflux protein transmembrane domain"/>
    <property type="match status" value="1"/>
</dbReference>
<dbReference type="Pfam" id="PF16916">
    <property type="entry name" value="ZT_dimer"/>
    <property type="match status" value="1"/>
</dbReference>
<gene>
    <name evidence="10" type="ORF">CCR87_01515</name>
</gene>
<evidence type="ECO:0000313" key="10">
    <source>
        <dbReference type="EMBL" id="MBK5926044.1"/>
    </source>
</evidence>
<reference evidence="10" key="1">
    <citation type="submission" date="2017-05" db="EMBL/GenBank/DDBJ databases">
        <authorList>
            <person name="Imhoff J.F."/>
            <person name="Rahn T."/>
            <person name="Kuenzel S."/>
            <person name="Neulinger S.C."/>
        </authorList>
    </citation>
    <scope>NUCLEOTIDE SEQUENCE</scope>
    <source>
        <strain evidence="10">LMG 28126</strain>
    </source>
</reference>
<evidence type="ECO:0000259" key="8">
    <source>
        <dbReference type="Pfam" id="PF01545"/>
    </source>
</evidence>
<dbReference type="InterPro" id="IPR050291">
    <property type="entry name" value="CDF_Transporter"/>
</dbReference>
<feature type="transmembrane region" description="Helical" evidence="7">
    <location>
        <begin position="176"/>
        <end position="202"/>
    </location>
</feature>
<comment type="caution">
    <text evidence="10">The sequence shown here is derived from an EMBL/GenBank/DDBJ whole genome shotgun (WGS) entry which is preliminary data.</text>
</comment>
<dbReference type="InterPro" id="IPR058533">
    <property type="entry name" value="Cation_efflux_TM"/>
</dbReference>
<dbReference type="GO" id="GO:0016020">
    <property type="term" value="C:membrane"/>
    <property type="evidence" value="ECO:0007669"/>
    <property type="project" value="UniProtKB-SubCell"/>
</dbReference>
<evidence type="ECO:0000256" key="3">
    <source>
        <dbReference type="ARBA" id="ARBA00022448"/>
    </source>
</evidence>
<dbReference type="FunFam" id="1.20.1510.10:FF:000006">
    <property type="entry name" value="Divalent cation efflux transporter"/>
    <property type="match status" value="1"/>
</dbReference>
<dbReference type="PANTHER" id="PTHR43840">
    <property type="entry name" value="MITOCHONDRIAL METAL TRANSPORTER 1-RELATED"/>
    <property type="match status" value="1"/>
</dbReference>
<evidence type="ECO:0000256" key="4">
    <source>
        <dbReference type="ARBA" id="ARBA00022692"/>
    </source>
</evidence>
<keyword evidence="6 7" id="KW-0472">Membrane</keyword>
<dbReference type="InterPro" id="IPR036837">
    <property type="entry name" value="Cation_efflux_CTD_sf"/>
</dbReference>
<feature type="transmembrane region" description="Helical" evidence="7">
    <location>
        <begin position="93"/>
        <end position="110"/>
    </location>
</feature>
<keyword evidence="3" id="KW-0813">Transport</keyword>
<evidence type="ECO:0000256" key="1">
    <source>
        <dbReference type="ARBA" id="ARBA00004141"/>
    </source>
</evidence>
<proteinExistence type="inferred from homology"/>
<dbReference type="NCBIfam" id="TIGR01297">
    <property type="entry name" value="CDF"/>
    <property type="match status" value="1"/>
</dbReference>
<dbReference type="GO" id="GO:0008324">
    <property type="term" value="F:monoatomic cation transmembrane transporter activity"/>
    <property type="evidence" value="ECO:0007669"/>
    <property type="project" value="InterPro"/>
</dbReference>
<name>A0A934TF11_9RHOB</name>
<evidence type="ECO:0000313" key="11">
    <source>
        <dbReference type="Proteomes" id="UP000706333"/>
    </source>
</evidence>
<feature type="domain" description="Cation efflux protein cytoplasmic" evidence="9">
    <location>
        <begin position="222"/>
        <end position="300"/>
    </location>
</feature>